<organism evidence="2">
    <name type="scientific">metagenome</name>
    <dbReference type="NCBI Taxonomy" id="256318"/>
    <lineage>
        <taxon>unclassified sequences</taxon>
        <taxon>metagenomes</taxon>
    </lineage>
</organism>
<accession>A0A2P2C7H9</accession>
<gene>
    <name evidence="2" type="ORF">NOCA2480022</name>
</gene>
<feature type="region of interest" description="Disordered" evidence="1">
    <location>
        <begin position="1"/>
        <end position="40"/>
    </location>
</feature>
<dbReference type="AlphaFoldDB" id="A0A2P2C7H9"/>
<proteinExistence type="predicted"/>
<protein>
    <submittedName>
        <fullName evidence="2">Uncharacterized protein</fullName>
    </submittedName>
</protein>
<evidence type="ECO:0000256" key="1">
    <source>
        <dbReference type="SAM" id="MobiDB-lite"/>
    </source>
</evidence>
<evidence type="ECO:0000313" key="2">
    <source>
        <dbReference type="EMBL" id="CUR57948.1"/>
    </source>
</evidence>
<reference evidence="2" key="1">
    <citation type="submission" date="2015-08" db="EMBL/GenBank/DDBJ databases">
        <authorList>
            <person name="Babu N.S."/>
            <person name="Beckwith C.J."/>
            <person name="Beseler K.G."/>
            <person name="Brison A."/>
            <person name="Carone J.V."/>
            <person name="Caskin T.P."/>
            <person name="Diamond M."/>
            <person name="Durham M.E."/>
            <person name="Foxe J.M."/>
            <person name="Go M."/>
            <person name="Henderson B.A."/>
            <person name="Jones I.B."/>
            <person name="McGettigan J.A."/>
            <person name="Micheletti S.J."/>
            <person name="Nasrallah M.E."/>
            <person name="Ortiz D."/>
            <person name="Piller C.R."/>
            <person name="Privatt S.R."/>
            <person name="Schneider S.L."/>
            <person name="Sharp S."/>
            <person name="Smith T.C."/>
            <person name="Stanton J.D."/>
            <person name="Ullery H.E."/>
            <person name="Wilson R.J."/>
            <person name="Serrano M.G."/>
            <person name="Buck G."/>
            <person name="Lee V."/>
            <person name="Wang Y."/>
            <person name="Carvalho R."/>
            <person name="Voegtly L."/>
            <person name="Shi R."/>
            <person name="Duckworth R."/>
            <person name="Johnson A."/>
            <person name="Loviza R."/>
            <person name="Walstead R."/>
            <person name="Shah Z."/>
            <person name="Kiflezghi M."/>
            <person name="Wade K."/>
            <person name="Ball S.L."/>
            <person name="Bradley K.W."/>
            <person name="Asai D.J."/>
            <person name="Bowman C.A."/>
            <person name="Russell D.A."/>
            <person name="Pope W.H."/>
            <person name="Jacobs-Sera D."/>
            <person name="Hendrix R.W."/>
            <person name="Hatfull G.F."/>
        </authorList>
    </citation>
    <scope>NUCLEOTIDE SEQUENCE</scope>
</reference>
<dbReference type="EMBL" id="CZKA01000043">
    <property type="protein sequence ID" value="CUR57948.1"/>
    <property type="molecule type" value="Genomic_DNA"/>
</dbReference>
<sequence length="226" mass="23472">MTIGNDSDSFVAARPAPDDASTQGATERAKQAAGTAAEEGQHVAGVAASEAGHVADEAKSHVRQLVGEATSQVEDQSRTQKDRLVGSLHTFSDDLEQMSSDRSGGLAAELVQEVAQRARALSANLEGREPRELVDDLRRYARRKPGTFLLGALAAGVVVGRLTRGAKAAQSSQTAAPTPRPQAQPPVSGDGVPVSIPLADPETSDPLVEPLPADAFRIDSPSAGRP</sequence>
<feature type="region of interest" description="Disordered" evidence="1">
    <location>
        <begin position="165"/>
        <end position="226"/>
    </location>
</feature>
<name>A0A2P2C7H9_9ZZZZ</name>